<organism evidence="1 2">
    <name type="scientific">Gallaecimonas xiamenensis 3-C-1</name>
    <dbReference type="NCBI Taxonomy" id="745411"/>
    <lineage>
        <taxon>Bacteria</taxon>
        <taxon>Pseudomonadati</taxon>
        <taxon>Pseudomonadota</taxon>
        <taxon>Gammaproteobacteria</taxon>
        <taxon>Enterobacterales</taxon>
        <taxon>Gallaecimonadaceae</taxon>
        <taxon>Gallaecimonas</taxon>
    </lineage>
</organism>
<proteinExistence type="predicted"/>
<sequence length="78" mass="8347">MKYVAAAMTMTANVVAKKGKPVVVELGECESLSEAVAKGAKQLGAVVFADVLLQHDRPGPKNKVINKRWLVMPAQEGK</sequence>
<name>K2KD75_9GAMM</name>
<dbReference type="OrthoDB" id="9865521at2"/>
<evidence type="ECO:0000313" key="2">
    <source>
        <dbReference type="Proteomes" id="UP000006755"/>
    </source>
</evidence>
<dbReference type="Proteomes" id="UP000006755">
    <property type="component" value="Unassembled WGS sequence"/>
</dbReference>
<dbReference type="EMBL" id="AMRI01000009">
    <property type="protein sequence ID" value="EKE75210.1"/>
    <property type="molecule type" value="Genomic_DNA"/>
</dbReference>
<comment type="caution">
    <text evidence="1">The sequence shown here is derived from an EMBL/GenBank/DDBJ whole genome shotgun (WGS) entry which is preliminary data.</text>
</comment>
<reference evidence="1 2" key="1">
    <citation type="journal article" date="2012" name="J. Bacteriol.">
        <title>Genome Sequence of Gallaecimonas xiamenensis Type Strain 3-C-1.</title>
        <authorList>
            <person name="Lai Q."/>
            <person name="Wang L."/>
            <person name="Wang W."/>
            <person name="Shao Z."/>
        </authorList>
    </citation>
    <scope>NUCLEOTIDE SEQUENCE [LARGE SCALE GENOMIC DNA]</scope>
    <source>
        <strain evidence="1 2">3-C-1</strain>
    </source>
</reference>
<keyword evidence="2" id="KW-1185">Reference proteome</keyword>
<dbReference type="STRING" id="745411.B3C1_08036"/>
<dbReference type="AlphaFoldDB" id="K2KD75"/>
<protein>
    <submittedName>
        <fullName evidence="1">Uncharacterized protein</fullName>
    </submittedName>
</protein>
<gene>
    <name evidence="1" type="ORF">B3C1_08036</name>
</gene>
<dbReference type="RefSeq" id="WP_008484087.1">
    <property type="nucleotide sequence ID" value="NZ_AMRI01000009.1"/>
</dbReference>
<evidence type="ECO:0000313" key="1">
    <source>
        <dbReference type="EMBL" id="EKE75210.1"/>
    </source>
</evidence>
<accession>K2KD75</accession>